<evidence type="ECO:0000256" key="6">
    <source>
        <dbReference type="SAM" id="Phobius"/>
    </source>
</evidence>
<evidence type="ECO:0000256" key="4">
    <source>
        <dbReference type="ARBA" id="ARBA00022989"/>
    </source>
</evidence>
<feature type="transmembrane region" description="Helical" evidence="6">
    <location>
        <begin position="88"/>
        <end position="107"/>
    </location>
</feature>
<dbReference type="InterPro" id="IPR050375">
    <property type="entry name" value="MFS_TsgA-like"/>
</dbReference>
<protein>
    <submittedName>
        <fullName evidence="8">FucP: L-fucose:H+ symporter permease</fullName>
    </submittedName>
</protein>
<feature type="transmembrane region" description="Helical" evidence="6">
    <location>
        <begin position="385"/>
        <end position="403"/>
    </location>
</feature>
<feature type="transmembrane region" description="Helical" evidence="6">
    <location>
        <begin position="186"/>
        <end position="207"/>
    </location>
</feature>
<dbReference type="Gene3D" id="1.20.1250.20">
    <property type="entry name" value="MFS general substrate transporter like domains"/>
    <property type="match status" value="2"/>
</dbReference>
<comment type="caution">
    <text evidence="8">The sequence shown here is derived from an EMBL/GenBank/DDBJ whole genome shotgun (WGS) entry which is preliminary data.</text>
</comment>
<dbReference type="NCBIfam" id="TIGR00885">
    <property type="entry name" value="fucP"/>
    <property type="match status" value="1"/>
</dbReference>
<feature type="transmembrane region" description="Helical" evidence="6">
    <location>
        <begin position="235"/>
        <end position="257"/>
    </location>
</feature>
<dbReference type="InterPro" id="IPR020846">
    <property type="entry name" value="MFS_dom"/>
</dbReference>
<dbReference type="PANTHER" id="PTHR43702">
    <property type="entry name" value="L-FUCOSE-PROTON SYMPORTER"/>
    <property type="match status" value="1"/>
</dbReference>
<feature type="transmembrane region" description="Helical" evidence="6">
    <location>
        <begin position="301"/>
        <end position="320"/>
    </location>
</feature>
<dbReference type="EMBL" id="NPZB01000001">
    <property type="protein sequence ID" value="PNS08722.1"/>
    <property type="molecule type" value="Genomic_DNA"/>
</dbReference>
<reference evidence="8 9" key="1">
    <citation type="submission" date="2017-08" db="EMBL/GenBank/DDBJ databases">
        <title>Lysobacter sylvestris genome.</title>
        <authorList>
            <person name="Zhang D.-C."/>
            <person name="Albuquerque L."/>
            <person name="Franca L."/>
            <person name="Froufe H.J.C."/>
            <person name="Barroso C."/>
            <person name="Egas C."/>
            <person name="Da Costa M."/>
            <person name="Margesin R."/>
        </authorList>
    </citation>
    <scope>NUCLEOTIDE SEQUENCE [LARGE SCALE GENOMIC DNA]</scope>
    <source>
        <strain evidence="8 9">AM20-91</strain>
    </source>
</reference>
<keyword evidence="2" id="KW-1003">Cell membrane</keyword>
<feature type="transmembrane region" description="Helical" evidence="6">
    <location>
        <begin position="359"/>
        <end position="379"/>
    </location>
</feature>
<accession>A0A2K1Q103</accession>
<dbReference type="SUPFAM" id="SSF103473">
    <property type="entry name" value="MFS general substrate transporter"/>
    <property type="match status" value="1"/>
</dbReference>
<evidence type="ECO:0000313" key="9">
    <source>
        <dbReference type="Proteomes" id="UP000236220"/>
    </source>
</evidence>
<proteinExistence type="predicted"/>
<evidence type="ECO:0000256" key="2">
    <source>
        <dbReference type="ARBA" id="ARBA00022475"/>
    </source>
</evidence>
<dbReference type="InterPro" id="IPR036259">
    <property type="entry name" value="MFS_trans_sf"/>
</dbReference>
<sequence>MQTAMPNGPTPATSTAATNARLAFVLVTSLFFLWGLSYGLLDVLNKHFQESLHVSRARSGLLQMAYFGAYFLMALPAAWLMQRRGYKFGILFGLGLFAAGALLFIPATSLLDFNFFLFALFVIACGAACLETAANPYVTVLGDPGDGARRLNFAQSFNGLASFIGPLIGGALFFKGTQGAPQAGFSGVQGTYVAIALVVVALGILIARTPMPDVREGDDAIATTASSSLWSNRHFTGAVIAQFFYVAAQVGVNAYFINYVTEQVGVTSQAGAFLLSMPMLSFVIGRFAGTAVMGRLGAVRMLVWYAIINIVLALVVSAGLGWLSVAALVAISFFMSIMFPTIFALGVEGLGAQTKRGASFIVMAIVGGALAPPFMGWVADKHGTHIAYLVPAVCFAVVAWYGLSVRRRA</sequence>
<name>A0A2K1Q103_9GAMM</name>
<evidence type="ECO:0000256" key="5">
    <source>
        <dbReference type="ARBA" id="ARBA00023136"/>
    </source>
</evidence>
<feature type="transmembrane region" description="Helical" evidence="6">
    <location>
        <begin position="61"/>
        <end position="81"/>
    </location>
</feature>
<dbReference type="AlphaFoldDB" id="A0A2K1Q103"/>
<evidence type="ECO:0000313" key="8">
    <source>
        <dbReference type="EMBL" id="PNS08722.1"/>
    </source>
</evidence>
<evidence type="ECO:0000256" key="1">
    <source>
        <dbReference type="ARBA" id="ARBA00004429"/>
    </source>
</evidence>
<dbReference type="PANTHER" id="PTHR43702:SF3">
    <property type="entry name" value="PROTEIN TSGA"/>
    <property type="match status" value="1"/>
</dbReference>
<dbReference type="InterPro" id="IPR011701">
    <property type="entry name" value="MFS"/>
</dbReference>
<evidence type="ECO:0000259" key="7">
    <source>
        <dbReference type="PROSITE" id="PS50850"/>
    </source>
</evidence>
<feature type="domain" description="Major facilitator superfamily (MFS) profile" evidence="7">
    <location>
        <begin position="23"/>
        <end position="409"/>
    </location>
</feature>
<keyword evidence="4 6" id="KW-1133">Transmembrane helix</keyword>
<dbReference type="InterPro" id="IPR005275">
    <property type="entry name" value="Lfuc_symporter_FucP"/>
</dbReference>
<dbReference type="GO" id="GO:0005886">
    <property type="term" value="C:plasma membrane"/>
    <property type="evidence" value="ECO:0007669"/>
    <property type="project" value="UniProtKB-SubCell"/>
</dbReference>
<feature type="transmembrane region" description="Helical" evidence="6">
    <location>
        <begin position="269"/>
        <end position="289"/>
    </location>
</feature>
<keyword evidence="5 6" id="KW-0472">Membrane</keyword>
<keyword evidence="3 6" id="KW-0812">Transmembrane</keyword>
<organism evidence="8 9">
    <name type="scientific">Solilutibacter silvestris</name>
    <dbReference type="NCBI Taxonomy" id="1645665"/>
    <lineage>
        <taxon>Bacteria</taxon>
        <taxon>Pseudomonadati</taxon>
        <taxon>Pseudomonadota</taxon>
        <taxon>Gammaproteobacteria</taxon>
        <taxon>Lysobacterales</taxon>
        <taxon>Lysobacteraceae</taxon>
        <taxon>Solilutibacter</taxon>
    </lineage>
</organism>
<dbReference type="Pfam" id="PF07690">
    <property type="entry name" value="MFS_1"/>
    <property type="match status" value="1"/>
</dbReference>
<gene>
    <name evidence="8" type="ORF">Lysil_0351</name>
</gene>
<comment type="subcellular location">
    <subcellularLocation>
        <location evidence="1">Cell inner membrane</location>
        <topology evidence="1">Multi-pass membrane protein</topology>
    </subcellularLocation>
</comment>
<dbReference type="CDD" id="cd17394">
    <property type="entry name" value="MFS_FucP_like"/>
    <property type="match status" value="1"/>
</dbReference>
<dbReference type="PROSITE" id="PS50850">
    <property type="entry name" value="MFS"/>
    <property type="match status" value="1"/>
</dbReference>
<evidence type="ECO:0000256" key="3">
    <source>
        <dbReference type="ARBA" id="ARBA00022692"/>
    </source>
</evidence>
<keyword evidence="9" id="KW-1185">Reference proteome</keyword>
<dbReference type="RefSeq" id="WP_165782346.1">
    <property type="nucleotide sequence ID" value="NZ_NPZB01000001.1"/>
</dbReference>
<feature type="transmembrane region" description="Helical" evidence="6">
    <location>
        <begin position="113"/>
        <end position="130"/>
    </location>
</feature>
<dbReference type="Proteomes" id="UP000236220">
    <property type="component" value="Unassembled WGS sequence"/>
</dbReference>
<dbReference type="GO" id="GO:0015535">
    <property type="term" value="F:fucose:proton symporter activity"/>
    <property type="evidence" value="ECO:0007669"/>
    <property type="project" value="InterPro"/>
</dbReference>
<feature type="transmembrane region" description="Helical" evidence="6">
    <location>
        <begin position="151"/>
        <end position="174"/>
    </location>
</feature>
<feature type="transmembrane region" description="Helical" evidence="6">
    <location>
        <begin position="21"/>
        <end position="41"/>
    </location>
</feature>
<feature type="transmembrane region" description="Helical" evidence="6">
    <location>
        <begin position="326"/>
        <end position="347"/>
    </location>
</feature>